<evidence type="ECO:0000313" key="1">
    <source>
        <dbReference type="EMBL" id="CAH3143856.1"/>
    </source>
</evidence>
<organism evidence="1 2">
    <name type="scientific">Pocillopora meandrina</name>
    <dbReference type="NCBI Taxonomy" id="46732"/>
    <lineage>
        <taxon>Eukaryota</taxon>
        <taxon>Metazoa</taxon>
        <taxon>Cnidaria</taxon>
        <taxon>Anthozoa</taxon>
        <taxon>Hexacorallia</taxon>
        <taxon>Scleractinia</taxon>
        <taxon>Astrocoeniina</taxon>
        <taxon>Pocilloporidae</taxon>
        <taxon>Pocillopora</taxon>
    </lineage>
</organism>
<gene>
    <name evidence="1" type="ORF">PMEA_00020820</name>
</gene>
<comment type="caution">
    <text evidence="1">The sequence shown here is derived from an EMBL/GenBank/DDBJ whole genome shotgun (WGS) entry which is preliminary data.</text>
</comment>
<reference evidence="1 2" key="1">
    <citation type="submission" date="2022-05" db="EMBL/GenBank/DDBJ databases">
        <authorList>
            <consortium name="Genoscope - CEA"/>
            <person name="William W."/>
        </authorList>
    </citation>
    <scope>NUCLEOTIDE SEQUENCE [LARGE SCALE GENOMIC DNA]</scope>
</reference>
<protein>
    <submittedName>
        <fullName evidence="1">Uncharacterized protein</fullName>
    </submittedName>
</protein>
<dbReference type="AlphaFoldDB" id="A0AAU9XES9"/>
<proteinExistence type="predicted"/>
<sequence>SWEPQENISLDRIRFFENSSKDEVIIYNQCASLRVAIQQHLKSKSKLPVTITFHGDVHKFLFKKMGIVRDGWYFLNKDDFPCKYFPRFWDHCAYSHGQGVKVFYPIKVRHFISWSPKKYSIGDHNPSLRAFQEKLTFIRVAVGDDS</sequence>
<dbReference type="Proteomes" id="UP001159428">
    <property type="component" value="Unassembled WGS sequence"/>
</dbReference>
<accession>A0AAU9XES9</accession>
<evidence type="ECO:0000313" key="2">
    <source>
        <dbReference type="Proteomes" id="UP001159428"/>
    </source>
</evidence>
<name>A0AAU9XES9_9CNID</name>
<dbReference type="EMBL" id="CALNXJ010000038">
    <property type="protein sequence ID" value="CAH3143856.1"/>
    <property type="molecule type" value="Genomic_DNA"/>
</dbReference>
<feature type="non-terminal residue" evidence="1">
    <location>
        <position position="1"/>
    </location>
</feature>
<keyword evidence="2" id="KW-1185">Reference proteome</keyword>